<dbReference type="GO" id="GO:0022857">
    <property type="term" value="F:transmembrane transporter activity"/>
    <property type="evidence" value="ECO:0007669"/>
    <property type="project" value="TreeGrafter"/>
</dbReference>
<protein>
    <recommendedName>
        <fullName evidence="9">Tripartite ATP-independent periplasmic transporters DctQ component domain-containing protein</fullName>
    </recommendedName>
</protein>
<evidence type="ECO:0000313" key="10">
    <source>
        <dbReference type="EMBL" id="KKN17028.1"/>
    </source>
</evidence>
<evidence type="ECO:0000256" key="4">
    <source>
        <dbReference type="ARBA" id="ARBA00022519"/>
    </source>
</evidence>
<evidence type="ECO:0000259" key="9">
    <source>
        <dbReference type="Pfam" id="PF04290"/>
    </source>
</evidence>
<gene>
    <name evidence="10" type="ORF">LCGC14_0970040</name>
</gene>
<comment type="subcellular location">
    <subcellularLocation>
        <location evidence="1">Cell inner membrane</location>
        <topology evidence="1">Multi-pass membrane protein</topology>
    </subcellularLocation>
</comment>
<feature type="transmembrane region" description="Helical" evidence="8">
    <location>
        <begin position="52"/>
        <end position="76"/>
    </location>
</feature>
<keyword evidence="4" id="KW-0997">Cell inner membrane</keyword>
<proteinExistence type="predicted"/>
<keyword evidence="3" id="KW-1003">Cell membrane</keyword>
<keyword evidence="6 8" id="KW-1133">Transmembrane helix</keyword>
<feature type="transmembrane region" description="Helical" evidence="8">
    <location>
        <begin position="7"/>
        <end position="32"/>
    </location>
</feature>
<dbReference type="GO" id="GO:0015740">
    <property type="term" value="P:C4-dicarboxylate transport"/>
    <property type="evidence" value="ECO:0007669"/>
    <property type="project" value="TreeGrafter"/>
</dbReference>
<evidence type="ECO:0000256" key="3">
    <source>
        <dbReference type="ARBA" id="ARBA00022475"/>
    </source>
</evidence>
<comment type="caution">
    <text evidence="10">The sequence shown here is derived from an EMBL/GenBank/DDBJ whole genome shotgun (WGS) entry which is preliminary data.</text>
</comment>
<dbReference type="AlphaFoldDB" id="A0A0F9RIB8"/>
<dbReference type="InterPro" id="IPR055348">
    <property type="entry name" value="DctQ"/>
</dbReference>
<keyword evidence="7 8" id="KW-0472">Membrane</keyword>
<feature type="transmembrane region" description="Helical" evidence="8">
    <location>
        <begin position="138"/>
        <end position="162"/>
    </location>
</feature>
<dbReference type="PANTHER" id="PTHR35011">
    <property type="entry name" value="2,3-DIKETO-L-GULONATE TRAP TRANSPORTER SMALL PERMEASE PROTEIN YIAM"/>
    <property type="match status" value="1"/>
</dbReference>
<evidence type="ECO:0000256" key="2">
    <source>
        <dbReference type="ARBA" id="ARBA00022448"/>
    </source>
</evidence>
<keyword evidence="2" id="KW-0813">Transport</keyword>
<sequence length="179" mass="19417">MRRALDAFYRLGGALSALSLTLIMVMIVAQVLGRVLDKLLVWAGFDALGLSIPGLAEIAAFLLLGATFFGLAYTFWQGGHIRVTLVLQYLPESLHRVMDMMVTLVATAITGFATWQSARLALDSFDYGDLSIGMVPVPLWIPQAAMTLGLAWLLIALLDAFFSLASGQITQLNNEAPQE</sequence>
<feature type="transmembrane region" description="Helical" evidence="8">
    <location>
        <begin position="97"/>
        <end position="118"/>
    </location>
</feature>
<evidence type="ECO:0000256" key="1">
    <source>
        <dbReference type="ARBA" id="ARBA00004429"/>
    </source>
</evidence>
<reference evidence="10" key="1">
    <citation type="journal article" date="2015" name="Nature">
        <title>Complex archaea that bridge the gap between prokaryotes and eukaryotes.</title>
        <authorList>
            <person name="Spang A."/>
            <person name="Saw J.H."/>
            <person name="Jorgensen S.L."/>
            <person name="Zaremba-Niedzwiedzka K."/>
            <person name="Martijn J."/>
            <person name="Lind A.E."/>
            <person name="van Eijk R."/>
            <person name="Schleper C."/>
            <person name="Guy L."/>
            <person name="Ettema T.J."/>
        </authorList>
    </citation>
    <scope>NUCLEOTIDE SEQUENCE</scope>
</reference>
<dbReference type="InterPro" id="IPR007387">
    <property type="entry name" value="TRAP_DctQ"/>
</dbReference>
<keyword evidence="5 8" id="KW-0812">Transmembrane</keyword>
<organism evidence="10">
    <name type="scientific">marine sediment metagenome</name>
    <dbReference type="NCBI Taxonomy" id="412755"/>
    <lineage>
        <taxon>unclassified sequences</taxon>
        <taxon>metagenomes</taxon>
        <taxon>ecological metagenomes</taxon>
    </lineage>
</organism>
<evidence type="ECO:0000256" key="6">
    <source>
        <dbReference type="ARBA" id="ARBA00022989"/>
    </source>
</evidence>
<dbReference type="PANTHER" id="PTHR35011:SF10">
    <property type="entry name" value="TRAP TRANSPORTER SMALL PERMEASE PROTEIN"/>
    <property type="match status" value="1"/>
</dbReference>
<evidence type="ECO:0000256" key="7">
    <source>
        <dbReference type="ARBA" id="ARBA00023136"/>
    </source>
</evidence>
<feature type="domain" description="Tripartite ATP-independent periplasmic transporters DctQ component" evidence="9">
    <location>
        <begin position="23"/>
        <end position="165"/>
    </location>
</feature>
<name>A0A0F9RIB8_9ZZZZ</name>
<dbReference type="GO" id="GO:0005886">
    <property type="term" value="C:plasma membrane"/>
    <property type="evidence" value="ECO:0007669"/>
    <property type="project" value="UniProtKB-SubCell"/>
</dbReference>
<evidence type="ECO:0000256" key="8">
    <source>
        <dbReference type="SAM" id="Phobius"/>
    </source>
</evidence>
<dbReference type="Pfam" id="PF04290">
    <property type="entry name" value="DctQ"/>
    <property type="match status" value="1"/>
</dbReference>
<evidence type="ECO:0000256" key="5">
    <source>
        <dbReference type="ARBA" id="ARBA00022692"/>
    </source>
</evidence>
<dbReference type="EMBL" id="LAZR01003563">
    <property type="protein sequence ID" value="KKN17028.1"/>
    <property type="molecule type" value="Genomic_DNA"/>
</dbReference>
<accession>A0A0F9RIB8</accession>